<keyword evidence="1" id="KW-0812">Transmembrane</keyword>
<gene>
    <name evidence="3" type="ORF">T459_04969</name>
</gene>
<accession>A0A1U8G012</accession>
<dbReference type="Pfam" id="PF13968">
    <property type="entry name" value="DUF4220"/>
    <property type="match status" value="1"/>
</dbReference>
<reference evidence="3 4" key="2">
    <citation type="journal article" date="2017" name="Genome Biol.">
        <title>New reference genome sequences of hot pepper reveal the massive evolution of plant disease-resistance genes by retroduplication.</title>
        <authorList>
            <person name="Kim S."/>
            <person name="Park J."/>
            <person name="Yeom S.I."/>
            <person name="Kim Y.M."/>
            <person name="Seo E."/>
            <person name="Kim K.T."/>
            <person name="Kim M.S."/>
            <person name="Lee J.M."/>
            <person name="Cheong K."/>
            <person name="Shin H.S."/>
            <person name="Kim S.B."/>
            <person name="Han K."/>
            <person name="Lee J."/>
            <person name="Park M."/>
            <person name="Lee H.A."/>
            <person name="Lee H.Y."/>
            <person name="Lee Y."/>
            <person name="Oh S."/>
            <person name="Lee J.H."/>
            <person name="Choi E."/>
            <person name="Choi E."/>
            <person name="Lee S.E."/>
            <person name="Jeon J."/>
            <person name="Kim H."/>
            <person name="Choi G."/>
            <person name="Song H."/>
            <person name="Lee J."/>
            <person name="Lee S.C."/>
            <person name="Kwon J.K."/>
            <person name="Lee H.Y."/>
            <person name="Koo N."/>
            <person name="Hong Y."/>
            <person name="Kim R.W."/>
            <person name="Kang W.H."/>
            <person name="Huh J.H."/>
            <person name="Kang B.C."/>
            <person name="Yang T.J."/>
            <person name="Lee Y.H."/>
            <person name="Bennetzen J.L."/>
            <person name="Choi D."/>
        </authorList>
    </citation>
    <scope>NUCLEOTIDE SEQUENCE [LARGE SCALE GENOMIC DNA]</scope>
    <source>
        <strain evidence="4">cv. CM334</strain>
    </source>
</reference>
<evidence type="ECO:0000313" key="4">
    <source>
        <dbReference type="Proteomes" id="UP000222542"/>
    </source>
</evidence>
<comment type="caution">
    <text evidence="3">The sequence shown here is derived from an EMBL/GenBank/DDBJ whole genome shotgun (WGS) entry which is preliminary data.</text>
</comment>
<feature type="domain" description="DUF4220" evidence="2">
    <location>
        <begin position="49"/>
        <end position="372"/>
    </location>
</feature>
<feature type="transmembrane region" description="Helical" evidence="1">
    <location>
        <begin position="271"/>
        <end position="288"/>
    </location>
</feature>
<feature type="transmembrane region" description="Helical" evidence="1">
    <location>
        <begin position="133"/>
        <end position="152"/>
    </location>
</feature>
<feature type="transmembrane region" description="Helical" evidence="1">
    <location>
        <begin position="300"/>
        <end position="323"/>
    </location>
</feature>
<reference evidence="3 4" key="1">
    <citation type="journal article" date="2014" name="Nat. Genet.">
        <title>Genome sequence of the hot pepper provides insights into the evolution of pungency in Capsicum species.</title>
        <authorList>
            <person name="Kim S."/>
            <person name="Park M."/>
            <person name="Yeom S.I."/>
            <person name="Kim Y.M."/>
            <person name="Lee J.M."/>
            <person name="Lee H.A."/>
            <person name="Seo E."/>
            <person name="Choi J."/>
            <person name="Cheong K."/>
            <person name="Kim K.T."/>
            <person name="Jung K."/>
            <person name="Lee G.W."/>
            <person name="Oh S.K."/>
            <person name="Bae C."/>
            <person name="Kim S.B."/>
            <person name="Lee H.Y."/>
            <person name="Kim S.Y."/>
            <person name="Kim M.S."/>
            <person name="Kang B.C."/>
            <person name="Jo Y.D."/>
            <person name="Yang H.B."/>
            <person name="Jeong H.J."/>
            <person name="Kang W.H."/>
            <person name="Kwon J.K."/>
            <person name="Shin C."/>
            <person name="Lim J.Y."/>
            <person name="Park J.H."/>
            <person name="Huh J.H."/>
            <person name="Kim J.S."/>
            <person name="Kim B.D."/>
            <person name="Cohen O."/>
            <person name="Paran I."/>
            <person name="Suh M.C."/>
            <person name="Lee S.B."/>
            <person name="Kim Y.K."/>
            <person name="Shin Y."/>
            <person name="Noh S.J."/>
            <person name="Park J."/>
            <person name="Seo Y.S."/>
            <person name="Kwon S.Y."/>
            <person name="Kim H.A."/>
            <person name="Park J.M."/>
            <person name="Kim H.J."/>
            <person name="Choi S.B."/>
            <person name="Bosland P.W."/>
            <person name="Reeves G."/>
            <person name="Jo S.H."/>
            <person name="Lee B.W."/>
            <person name="Cho H.T."/>
            <person name="Choi H.S."/>
            <person name="Lee M.S."/>
            <person name="Yu Y."/>
            <person name="Do Choi Y."/>
            <person name="Park B.S."/>
            <person name="van Deynze A."/>
            <person name="Ashrafi H."/>
            <person name="Hill T."/>
            <person name="Kim W.T."/>
            <person name="Pai H.S."/>
            <person name="Ahn H.K."/>
            <person name="Yeam I."/>
            <person name="Giovannoni J.J."/>
            <person name="Rose J.K."/>
            <person name="Sorensen I."/>
            <person name="Lee S.J."/>
            <person name="Kim R.W."/>
            <person name="Choi I.Y."/>
            <person name="Choi B.S."/>
            <person name="Lim J.S."/>
            <person name="Lee Y.H."/>
            <person name="Choi D."/>
        </authorList>
    </citation>
    <scope>NUCLEOTIDE SEQUENCE [LARGE SCALE GENOMIC DNA]</scope>
    <source>
        <strain evidence="4">cv. CM334</strain>
    </source>
</reference>
<feature type="transmembrane region" description="Helical" evidence="1">
    <location>
        <begin position="44"/>
        <end position="67"/>
    </location>
</feature>
<dbReference type="Proteomes" id="UP000222542">
    <property type="component" value="Unassembled WGS sequence"/>
</dbReference>
<feature type="transmembrane region" description="Helical" evidence="1">
    <location>
        <begin position="107"/>
        <end position="127"/>
    </location>
</feature>
<evidence type="ECO:0000259" key="2">
    <source>
        <dbReference type="Pfam" id="PF13968"/>
    </source>
</evidence>
<dbReference type="EMBL" id="AYRZ02000002">
    <property type="protein sequence ID" value="PHT89856.1"/>
    <property type="molecule type" value="Genomic_DNA"/>
</dbReference>
<keyword evidence="1" id="KW-1133">Transmembrane helix</keyword>
<name>A0A1U8G012_CAPAN</name>
<dbReference type="InterPro" id="IPR025315">
    <property type="entry name" value="DUF4220"/>
</dbReference>
<protein>
    <recommendedName>
        <fullName evidence="2">DUF4220 domain-containing protein</fullName>
    </recommendedName>
</protein>
<dbReference type="AlphaFoldDB" id="A0A1U8G012"/>
<proteinExistence type="predicted"/>
<dbReference type="STRING" id="4072.A0A1U8G012"/>
<evidence type="ECO:0000256" key="1">
    <source>
        <dbReference type="SAM" id="Phobius"/>
    </source>
</evidence>
<dbReference type="PANTHER" id="PTHR31325">
    <property type="entry name" value="OS01G0798800 PROTEIN-RELATED"/>
    <property type="match status" value="1"/>
</dbReference>
<dbReference type="KEGG" id="cann:107861079"/>
<sequence length="652" mass="76125">MSINDIKAAWIAYNVQSFCILSLLFQVLLLLLAPFRKKTGSKILMVLVWSAYMAADWAPAFILNLIINYSKTRHDKAELMSFWASCMLLHLGGSDHAIAFSLEDNDLWFRYAFTFIFMFLSSAYVFYLSFSQVNFLWIPNVLVFLAGVIKCYERARARFIGSMDKSITLSNPRYDDVVKRKSLEEPHNFRAGEPDDVEVIKLAYAIFRAYKGVLVKHKFTFEEYGIIQRLLQNRTDLFAFRIAQAELEILHDVLYTKAQIFHENFGNKARSVYWVLLAAALASFSLLMRNNKQFDPFDLGVTYSLLIGGMCLDVIGFVVILYSSTFTIATMSRATSWPITWVVKFLKSLNWPWPRALWCWRPSLQQFNLISYGLNRPPKAWEWIIDSLYLTNYLDEMTYVKNKRLSPVLEAEILRQVEMRLNRHDWDCDSYASIFDKCTNKFPVSKELDKNEFLIVWHIVTEIFYNVVDGPEANIGYDSTELNKFRQCSKSLSDYMFYILIFRPFFMPVPNKKRIEETNYQVKELLHGKKKLGQREACQEIMTEAAERRIPEESFLYEAFKVVNCLQSEPPWCQDRVKCWETIHKTWIAILFDAAKCSEPRAHAQYLVRGGEILSLIWLLGANCGSMAQFQFFEDSDEENQTSHMARFDSMY</sequence>
<dbReference type="InterPro" id="IPR007658">
    <property type="entry name" value="DUF594"/>
</dbReference>
<keyword evidence="4" id="KW-1185">Reference proteome</keyword>
<organism evidence="3 4">
    <name type="scientific">Capsicum annuum</name>
    <name type="common">Capsicum pepper</name>
    <dbReference type="NCBI Taxonomy" id="4072"/>
    <lineage>
        <taxon>Eukaryota</taxon>
        <taxon>Viridiplantae</taxon>
        <taxon>Streptophyta</taxon>
        <taxon>Embryophyta</taxon>
        <taxon>Tracheophyta</taxon>
        <taxon>Spermatophyta</taxon>
        <taxon>Magnoliopsida</taxon>
        <taxon>eudicotyledons</taxon>
        <taxon>Gunneridae</taxon>
        <taxon>Pentapetalae</taxon>
        <taxon>asterids</taxon>
        <taxon>lamiids</taxon>
        <taxon>Solanales</taxon>
        <taxon>Solanaceae</taxon>
        <taxon>Solanoideae</taxon>
        <taxon>Capsiceae</taxon>
        <taxon>Capsicum</taxon>
    </lineage>
</organism>
<dbReference type="Pfam" id="PF04578">
    <property type="entry name" value="DUF594"/>
    <property type="match status" value="1"/>
</dbReference>
<feature type="transmembrane region" description="Helical" evidence="1">
    <location>
        <begin position="12"/>
        <end position="32"/>
    </location>
</feature>
<evidence type="ECO:0000313" key="3">
    <source>
        <dbReference type="EMBL" id="PHT89856.1"/>
    </source>
</evidence>
<dbReference type="Gramene" id="PHT89856">
    <property type="protein sequence ID" value="PHT89856"/>
    <property type="gene ID" value="T459_04969"/>
</dbReference>
<dbReference type="OrthoDB" id="1689146at2759"/>
<dbReference type="OMA" id="MATDIYL"/>
<keyword evidence="1" id="KW-0472">Membrane</keyword>